<dbReference type="Gene3D" id="1.10.530.10">
    <property type="match status" value="1"/>
</dbReference>
<dbReference type="CDD" id="cd13399">
    <property type="entry name" value="Slt35-like"/>
    <property type="match status" value="1"/>
</dbReference>
<feature type="domain" description="Transglycosylase SLT" evidence="3">
    <location>
        <begin position="168"/>
        <end position="209"/>
    </location>
</feature>
<dbReference type="PANTHER" id="PTHR30163">
    <property type="entry name" value="MEMBRANE-BOUND LYTIC MUREIN TRANSGLYCOSYLASE B"/>
    <property type="match status" value="1"/>
</dbReference>
<accession>A0ABU7MNS5</accession>
<evidence type="ECO:0000256" key="2">
    <source>
        <dbReference type="SAM" id="SignalP"/>
    </source>
</evidence>
<feature type="compositionally biased region" description="Pro residues" evidence="1">
    <location>
        <begin position="57"/>
        <end position="73"/>
    </location>
</feature>
<feature type="region of interest" description="Disordered" evidence="1">
    <location>
        <begin position="17"/>
        <end position="78"/>
    </location>
</feature>
<gene>
    <name evidence="4" type="ORF">V1Y59_02710</name>
</gene>
<sequence length="245" mass="25258">MAVTVVPLGVLAAAATTTAGAGQSAAPQASDTANVRSASPEPLARGVDASPVTAERPAPPPAPAPPPPPPPPASVTNGAVPEANYVAYRDAAQSMSQSTPACGIEWPMIAGIGRVESHHANNGNVDPASGDLRDPIYGPTLNGTLAGNEVITDTDDGLLDGDAHYDRAVGPMQFLPSTWETYASDGNADGKADPQNVFDAALATARYLCDEQGDLRDPKDQVAAILRYNNSMTYVDDVLGHARTY</sequence>
<dbReference type="InterPro" id="IPR043426">
    <property type="entry name" value="MltB-like"/>
</dbReference>
<evidence type="ECO:0000259" key="3">
    <source>
        <dbReference type="Pfam" id="PF13406"/>
    </source>
</evidence>
<dbReference type="Pfam" id="PF13406">
    <property type="entry name" value="SLT_2"/>
    <property type="match status" value="1"/>
</dbReference>
<dbReference type="InterPro" id="IPR031304">
    <property type="entry name" value="SLT_2"/>
</dbReference>
<dbReference type="PANTHER" id="PTHR30163:SF8">
    <property type="entry name" value="LYTIC MUREIN TRANSGLYCOSYLASE"/>
    <property type="match status" value="1"/>
</dbReference>
<protein>
    <submittedName>
        <fullName evidence="4">Lytic transglycosylase domain-containing protein</fullName>
    </submittedName>
</protein>
<dbReference type="InterPro" id="IPR023346">
    <property type="entry name" value="Lysozyme-like_dom_sf"/>
</dbReference>
<evidence type="ECO:0000256" key="1">
    <source>
        <dbReference type="SAM" id="MobiDB-lite"/>
    </source>
</evidence>
<dbReference type="EMBL" id="JAZDUE010000002">
    <property type="protein sequence ID" value="MEE4021977.1"/>
    <property type="molecule type" value="Genomic_DNA"/>
</dbReference>
<proteinExistence type="predicted"/>
<dbReference type="Proteomes" id="UP001335729">
    <property type="component" value="Unassembled WGS sequence"/>
</dbReference>
<reference evidence="4 5" key="1">
    <citation type="submission" date="2024-01" db="EMBL/GenBank/DDBJ databases">
        <title>Draft genome sequence of Gordonia sp. PKS22-38.</title>
        <authorList>
            <person name="Suphannarot A."/>
            <person name="Mingma R."/>
        </authorList>
    </citation>
    <scope>NUCLEOTIDE SEQUENCE [LARGE SCALE GENOMIC DNA]</scope>
    <source>
        <strain evidence="4 5">PKS22-38</strain>
    </source>
</reference>
<dbReference type="SUPFAM" id="SSF53955">
    <property type="entry name" value="Lysozyme-like"/>
    <property type="match status" value="1"/>
</dbReference>
<name>A0ABU7MNS5_9ACTN</name>
<keyword evidence="2" id="KW-0732">Signal</keyword>
<organism evidence="4 5">
    <name type="scientific">Gordonia prachuapensis</name>
    <dbReference type="NCBI Taxonomy" id="3115651"/>
    <lineage>
        <taxon>Bacteria</taxon>
        <taxon>Bacillati</taxon>
        <taxon>Actinomycetota</taxon>
        <taxon>Actinomycetes</taxon>
        <taxon>Mycobacteriales</taxon>
        <taxon>Gordoniaceae</taxon>
        <taxon>Gordonia</taxon>
    </lineage>
</organism>
<feature type="compositionally biased region" description="Low complexity" evidence="1">
    <location>
        <begin position="17"/>
        <end position="30"/>
    </location>
</feature>
<evidence type="ECO:0000313" key="4">
    <source>
        <dbReference type="EMBL" id="MEE4021977.1"/>
    </source>
</evidence>
<keyword evidence="5" id="KW-1185">Reference proteome</keyword>
<comment type="caution">
    <text evidence="4">The sequence shown here is derived from an EMBL/GenBank/DDBJ whole genome shotgun (WGS) entry which is preliminary data.</text>
</comment>
<feature type="chain" id="PRO_5046237470" evidence="2">
    <location>
        <begin position="22"/>
        <end position="245"/>
    </location>
</feature>
<evidence type="ECO:0000313" key="5">
    <source>
        <dbReference type="Proteomes" id="UP001335729"/>
    </source>
</evidence>
<feature type="signal peptide" evidence="2">
    <location>
        <begin position="1"/>
        <end position="21"/>
    </location>
</feature>